<dbReference type="AlphaFoldDB" id="A0A4R4FC18"/>
<dbReference type="PANTHER" id="PTHR43649">
    <property type="entry name" value="ARABINOSE-BINDING PROTEIN-RELATED"/>
    <property type="match status" value="1"/>
</dbReference>
<organism evidence="2 3">
    <name type="scientific">Extibacter muris</name>
    <dbReference type="NCBI Taxonomy" id="1796622"/>
    <lineage>
        <taxon>Bacteria</taxon>
        <taxon>Bacillati</taxon>
        <taxon>Bacillota</taxon>
        <taxon>Clostridia</taxon>
        <taxon>Lachnospirales</taxon>
        <taxon>Lachnospiraceae</taxon>
        <taxon>Extibacter</taxon>
    </lineage>
</organism>
<sequence length="433" mass="48258">MKKKIISILIVLAMSAALCAGCGNNGSEEEKQGSGGKTLDVWVAPLDDDTVNNWKPLLKDWEKRTDCTVNIKVVPWDSYEETYMTALNSGEGPDVGYMYNEMFPTYIDAGAVEDMSDYVTEEDKAEYKYLGNGYMMEGQYGWPLVTGVPFVLYYNEDILAELGESAPQTWEDFVRICKAATKDTDGDGEIDQYGYAAGMSTSEVGAMQVLNAYYYSALWQNGGQVYSDDMKSVTFADEAGTEAVTWIKELTQYMNPDFMSQSWSEAFANVFGQGKSAFGVYRSSQTDETMFGETYPDLKWDYVTSLKNKDYGTFGATDCLTLMSGAEDKDLAMDFIKYVTGAEFMAQYHEKCPGAALTVSEPYAGDEKMERIYTEDIGKWHGLQAGPCGADILTQLSADFQGIMTDDMTVEEALKEAEDYANNLLDEYWADKE</sequence>
<dbReference type="PANTHER" id="PTHR43649:SF17">
    <property type="entry name" value="ABC TRANSPORTER SOLUTE BINDING PROTEIN-SUGAR TRANSPORT"/>
    <property type="match status" value="1"/>
</dbReference>
<dbReference type="Gene3D" id="3.40.190.10">
    <property type="entry name" value="Periplasmic binding protein-like II"/>
    <property type="match status" value="1"/>
</dbReference>
<evidence type="ECO:0000256" key="1">
    <source>
        <dbReference type="SAM" id="SignalP"/>
    </source>
</evidence>
<dbReference type="InterPro" id="IPR050490">
    <property type="entry name" value="Bact_solute-bd_prot1"/>
</dbReference>
<keyword evidence="3" id="KW-1185">Reference proteome</keyword>
<feature type="signal peptide" evidence="1">
    <location>
        <begin position="1"/>
        <end position="19"/>
    </location>
</feature>
<proteinExistence type="predicted"/>
<gene>
    <name evidence="2" type="ORF">E1963_18730</name>
</gene>
<reference evidence="2 3" key="1">
    <citation type="journal article" date="2016" name="Nat. Microbiol.">
        <title>The Mouse Intestinal Bacterial Collection (miBC) provides host-specific insight into cultured diversity and functional potential of the gut microbiota.</title>
        <authorList>
            <person name="Lagkouvardos I."/>
            <person name="Pukall R."/>
            <person name="Abt B."/>
            <person name="Foesel B.U."/>
            <person name="Meier-Kolthoff J.P."/>
            <person name="Kumar N."/>
            <person name="Bresciani A."/>
            <person name="Martinez I."/>
            <person name="Just S."/>
            <person name="Ziegler C."/>
            <person name="Brugiroux S."/>
            <person name="Garzetti D."/>
            <person name="Wenning M."/>
            <person name="Bui T.P."/>
            <person name="Wang J."/>
            <person name="Hugenholtz F."/>
            <person name="Plugge C.M."/>
            <person name="Peterson D.A."/>
            <person name="Hornef M.W."/>
            <person name="Baines J.F."/>
            <person name="Smidt H."/>
            <person name="Walter J."/>
            <person name="Kristiansen K."/>
            <person name="Nielsen H.B."/>
            <person name="Haller D."/>
            <person name="Overmann J."/>
            <person name="Stecher B."/>
            <person name="Clavel T."/>
        </authorList>
    </citation>
    <scope>NUCLEOTIDE SEQUENCE [LARGE SCALE GENOMIC DNA]</scope>
    <source>
        <strain evidence="2 3">DSM 28560</strain>
    </source>
</reference>
<comment type="caution">
    <text evidence="2">The sequence shown here is derived from an EMBL/GenBank/DDBJ whole genome shotgun (WGS) entry which is preliminary data.</text>
</comment>
<dbReference type="CDD" id="cd13585">
    <property type="entry name" value="PBP2_TMBP_like"/>
    <property type="match status" value="1"/>
</dbReference>
<protein>
    <submittedName>
        <fullName evidence="2">Sugar ABC transporter substrate-binding protein</fullName>
    </submittedName>
</protein>
<dbReference type="RefSeq" id="WP_132281469.1">
    <property type="nucleotide sequence ID" value="NZ_JAOBST010000076.1"/>
</dbReference>
<accession>A0A4R4FC18</accession>
<keyword evidence="1" id="KW-0732">Signal</keyword>
<name>A0A4R4FC18_9FIRM</name>
<feature type="chain" id="PRO_5039004374" evidence="1">
    <location>
        <begin position="20"/>
        <end position="433"/>
    </location>
</feature>
<dbReference type="Proteomes" id="UP000295710">
    <property type="component" value="Unassembled WGS sequence"/>
</dbReference>
<evidence type="ECO:0000313" key="3">
    <source>
        <dbReference type="Proteomes" id="UP000295710"/>
    </source>
</evidence>
<evidence type="ECO:0000313" key="2">
    <source>
        <dbReference type="EMBL" id="TDA20126.1"/>
    </source>
</evidence>
<dbReference type="EMBL" id="SMMX01000032">
    <property type="protein sequence ID" value="TDA20126.1"/>
    <property type="molecule type" value="Genomic_DNA"/>
</dbReference>
<dbReference type="SUPFAM" id="SSF53850">
    <property type="entry name" value="Periplasmic binding protein-like II"/>
    <property type="match status" value="1"/>
</dbReference>
<dbReference type="InterPro" id="IPR006059">
    <property type="entry name" value="SBP"/>
</dbReference>
<dbReference type="Pfam" id="PF01547">
    <property type="entry name" value="SBP_bac_1"/>
    <property type="match status" value="1"/>
</dbReference>